<dbReference type="Gene3D" id="3.30.70.330">
    <property type="match status" value="3"/>
</dbReference>
<feature type="region of interest" description="Disordered" evidence="3">
    <location>
        <begin position="510"/>
        <end position="665"/>
    </location>
</feature>
<evidence type="ECO:0000256" key="1">
    <source>
        <dbReference type="ARBA" id="ARBA00022884"/>
    </source>
</evidence>
<reference evidence="6 7" key="1">
    <citation type="submission" date="2025-04" db="UniProtKB">
        <authorList>
            <consortium name="RefSeq"/>
        </authorList>
    </citation>
    <scope>IDENTIFICATION</scope>
    <source>
        <tissue evidence="6 7">Total insect</tissue>
    </source>
</reference>
<dbReference type="OrthoDB" id="442677at2759"/>
<dbReference type="RefSeq" id="XP_034233724.1">
    <property type="nucleotide sequence ID" value="XM_034377833.1"/>
</dbReference>
<evidence type="ECO:0000313" key="5">
    <source>
        <dbReference type="Proteomes" id="UP000515158"/>
    </source>
</evidence>
<keyword evidence="5" id="KW-1185">Reference proteome</keyword>
<keyword evidence="1 2" id="KW-0694">RNA-binding</keyword>
<dbReference type="KEGG" id="tpal:117640876"/>
<evidence type="ECO:0000259" key="4">
    <source>
        <dbReference type="PROSITE" id="PS50102"/>
    </source>
</evidence>
<dbReference type="RefSeq" id="XP_034233725.1">
    <property type="nucleotide sequence ID" value="XM_034377834.1"/>
</dbReference>
<dbReference type="InterPro" id="IPR035979">
    <property type="entry name" value="RBD_domain_sf"/>
</dbReference>
<feature type="compositionally biased region" description="Acidic residues" evidence="3">
    <location>
        <begin position="513"/>
        <end position="526"/>
    </location>
</feature>
<evidence type="ECO:0000313" key="7">
    <source>
        <dbReference type="RefSeq" id="XP_034233725.1"/>
    </source>
</evidence>
<dbReference type="PROSITE" id="PS50102">
    <property type="entry name" value="RRM"/>
    <property type="match status" value="1"/>
</dbReference>
<dbReference type="CDD" id="cd00590">
    <property type="entry name" value="RRM_SF"/>
    <property type="match status" value="1"/>
</dbReference>
<evidence type="ECO:0000256" key="3">
    <source>
        <dbReference type="SAM" id="MobiDB-lite"/>
    </source>
</evidence>
<dbReference type="GeneID" id="117640876"/>
<dbReference type="Pfam" id="PF00076">
    <property type="entry name" value="RRM_1"/>
    <property type="match status" value="1"/>
</dbReference>
<sequence length="665" mass="73589">MEATSDNGINKRGGRSLSGSRGRGRGGGGRGFRGRGRGGEGGFRGRGRGGGEGGFRGRGRGGGGGGFRGRGRGGEGGFRGRGRGGEGGFRGRGRDGGGGFRGRGRGGEGGFRGRGRGGEGGFRGRGRGGPRGGSVRPDGGSAQPKRGFGPRGGRGRGEGRVPQRGGKVRFEDVVKKQQLAPEDTRKSILITNVPKGVEKNHHNFQQFITEQVGPVKSLFYQKITSMKACVMSATCVFRKPSDYYVALKKLHGQEFLNHHLLVQKFLNSNSNENLITKHCIRVTNLQTCTTENDLWNLFESCGKLGMVHLDRSDISSSTLEALVNFEETNSVVNSLKLDGSMLHKSKIKVVYLDWKLSINIYNFKKTASLQDFETLLKDYNPIFVRLSQKKKKGNSVFASFSDEKSYSEALTLNKKDFHGHKIVVEPALTHNVFMLIPSDISKDQVFKALKPFGAASGFINASKRFNIKKISFESEEGVIAALKASPVLIKGKFIDIWDLDSMVKYEQDHCDEAEVEGEESQDEVSQLEDSQSANEIKNEEMEDDEDEEDEDEEDEEDDEETKIKTEEMEDDEEDEEDELDDEEDEEGEEETQIRTEEVDDDDDDDELDDEEDEDSDDSEESDLDEGVVSKPPIVKVQNSQLLSHSNQKRKRIDTDHSNIKKSRKL</sequence>
<feature type="compositionally biased region" description="Acidic residues" evidence="3">
    <location>
        <begin position="597"/>
        <end position="625"/>
    </location>
</feature>
<dbReference type="SUPFAM" id="SSF54928">
    <property type="entry name" value="RNA-binding domain, RBD"/>
    <property type="match status" value="2"/>
</dbReference>
<feature type="compositionally biased region" description="Polar residues" evidence="3">
    <location>
        <begin position="636"/>
        <end position="645"/>
    </location>
</feature>
<name>A0A6P8ZIJ7_THRPL</name>
<evidence type="ECO:0000313" key="6">
    <source>
        <dbReference type="RefSeq" id="XP_034233724.1"/>
    </source>
</evidence>
<dbReference type="InterPro" id="IPR012677">
    <property type="entry name" value="Nucleotide-bd_a/b_plait_sf"/>
</dbReference>
<feature type="compositionally biased region" description="Gly residues" evidence="3">
    <location>
        <begin position="39"/>
        <end position="132"/>
    </location>
</feature>
<dbReference type="GO" id="GO:0003723">
    <property type="term" value="F:RNA binding"/>
    <property type="evidence" value="ECO:0007669"/>
    <property type="project" value="UniProtKB-UniRule"/>
</dbReference>
<proteinExistence type="predicted"/>
<feature type="compositionally biased region" description="Acidic residues" evidence="3">
    <location>
        <begin position="540"/>
        <end position="560"/>
    </location>
</feature>
<feature type="domain" description="RRM" evidence="4">
    <location>
        <begin position="278"/>
        <end position="354"/>
    </location>
</feature>
<dbReference type="SMART" id="SM00360">
    <property type="entry name" value="RRM"/>
    <property type="match status" value="3"/>
</dbReference>
<gene>
    <name evidence="6 7" type="primary">LOC117640876</name>
</gene>
<dbReference type="AlphaFoldDB" id="A0A6P8ZIJ7"/>
<dbReference type="InterPro" id="IPR000504">
    <property type="entry name" value="RRM_dom"/>
</dbReference>
<feature type="compositionally biased region" description="Acidic residues" evidence="3">
    <location>
        <begin position="567"/>
        <end position="590"/>
    </location>
</feature>
<accession>A0A6P8ZIJ7</accession>
<feature type="region of interest" description="Disordered" evidence="3">
    <location>
        <begin position="1"/>
        <end position="166"/>
    </location>
</feature>
<protein>
    <submittedName>
        <fullName evidence="6 7">Reticulocyte-binding protein 2-like</fullName>
    </submittedName>
</protein>
<evidence type="ECO:0000256" key="2">
    <source>
        <dbReference type="PROSITE-ProRule" id="PRU00176"/>
    </source>
</evidence>
<dbReference type="Proteomes" id="UP000515158">
    <property type="component" value="Unplaced"/>
</dbReference>
<organism evidence="6">
    <name type="scientific">Thrips palmi</name>
    <name type="common">Melon thrips</name>
    <dbReference type="NCBI Taxonomy" id="161013"/>
    <lineage>
        <taxon>Eukaryota</taxon>
        <taxon>Metazoa</taxon>
        <taxon>Ecdysozoa</taxon>
        <taxon>Arthropoda</taxon>
        <taxon>Hexapoda</taxon>
        <taxon>Insecta</taxon>
        <taxon>Pterygota</taxon>
        <taxon>Neoptera</taxon>
        <taxon>Paraneoptera</taxon>
        <taxon>Thysanoptera</taxon>
        <taxon>Terebrantia</taxon>
        <taxon>Thripoidea</taxon>
        <taxon>Thripidae</taxon>
        <taxon>Thrips</taxon>
    </lineage>
</organism>